<feature type="region of interest" description="Disordered" evidence="1">
    <location>
        <begin position="24"/>
        <end position="74"/>
    </location>
</feature>
<name>A0AA38HXF7_9CUCU</name>
<dbReference type="Proteomes" id="UP001168821">
    <property type="component" value="Unassembled WGS sequence"/>
</dbReference>
<dbReference type="EMBL" id="JALNTZ010000007">
    <property type="protein sequence ID" value="KAJ3645880.1"/>
    <property type="molecule type" value="Genomic_DNA"/>
</dbReference>
<comment type="caution">
    <text evidence="2">The sequence shown here is derived from an EMBL/GenBank/DDBJ whole genome shotgun (WGS) entry which is preliminary data.</text>
</comment>
<organism evidence="2 3">
    <name type="scientific">Zophobas morio</name>
    <dbReference type="NCBI Taxonomy" id="2755281"/>
    <lineage>
        <taxon>Eukaryota</taxon>
        <taxon>Metazoa</taxon>
        <taxon>Ecdysozoa</taxon>
        <taxon>Arthropoda</taxon>
        <taxon>Hexapoda</taxon>
        <taxon>Insecta</taxon>
        <taxon>Pterygota</taxon>
        <taxon>Neoptera</taxon>
        <taxon>Endopterygota</taxon>
        <taxon>Coleoptera</taxon>
        <taxon>Polyphaga</taxon>
        <taxon>Cucujiformia</taxon>
        <taxon>Tenebrionidae</taxon>
        <taxon>Zophobas</taxon>
    </lineage>
</organism>
<evidence type="ECO:0000256" key="1">
    <source>
        <dbReference type="SAM" id="MobiDB-lite"/>
    </source>
</evidence>
<keyword evidence="3" id="KW-1185">Reference proteome</keyword>
<dbReference type="AlphaFoldDB" id="A0AA38HXF7"/>
<evidence type="ECO:0000313" key="2">
    <source>
        <dbReference type="EMBL" id="KAJ3645880.1"/>
    </source>
</evidence>
<reference evidence="2" key="1">
    <citation type="journal article" date="2023" name="G3 (Bethesda)">
        <title>Whole genome assemblies of Zophobas morio and Tenebrio molitor.</title>
        <authorList>
            <person name="Kaur S."/>
            <person name="Stinson S.A."/>
            <person name="diCenzo G.C."/>
        </authorList>
    </citation>
    <scope>NUCLEOTIDE SEQUENCE</scope>
    <source>
        <strain evidence="2">QUZm001</strain>
    </source>
</reference>
<accession>A0AA38HXF7</accession>
<gene>
    <name evidence="2" type="ORF">Zmor_023503</name>
</gene>
<sequence>MHKFKLWRQTCTCQQALIPNFRRQVEAAPRAHTSPASPPGDPCFRRESNPGAPSPEPRLLLTEGSIPGGVKVSA</sequence>
<proteinExistence type="predicted"/>
<evidence type="ECO:0000313" key="3">
    <source>
        <dbReference type="Proteomes" id="UP001168821"/>
    </source>
</evidence>
<protein>
    <submittedName>
        <fullName evidence="2">Uncharacterized protein</fullName>
    </submittedName>
</protein>